<dbReference type="AlphaFoldDB" id="A0ABC8U8W3"/>
<evidence type="ECO:0000313" key="1">
    <source>
        <dbReference type="EMBL" id="CAK9178187.1"/>
    </source>
</evidence>
<organism evidence="1 2">
    <name type="scientific">Ilex paraguariensis</name>
    <name type="common">yerba mate</name>
    <dbReference type="NCBI Taxonomy" id="185542"/>
    <lineage>
        <taxon>Eukaryota</taxon>
        <taxon>Viridiplantae</taxon>
        <taxon>Streptophyta</taxon>
        <taxon>Embryophyta</taxon>
        <taxon>Tracheophyta</taxon>
        <taxon>Spermatophyta</taxon>
        <taxon>Magnoliopsida</taxon>
        <taxon>eudicotyledons</taxon>
        <taxon>Gunneridae</taxon>
        <taxon>Pentapetalae</taxon>
        <taxon>asterids</taxon>
        <taxon>campanulids</taxon>
        <taxon>Aquifoliales</taxon>
        <taxon>Aquifoliaceae</taxon>
        <taxon>Ilex</taxon>
    </lineage>
</organism>
<accession>A0ABC8U8W3</accession>
<proteinExistence type="predicted"/>
<protein>
    <submittedName>
        <fullName evidence="1">Uncharacterized protein</fullName>
    </submittedName>
</protein>
<keyword evidence="2" id="KW-1185">Reference proteome</keyword>
<sequence>MAEKKNIMPSLQVIHCLICGINLRAPCHGAANGIKSAINLNLSIEYSPLIGVEALLYLEQAGLPMTKHKIDEIKLLHGHEILDDGFMLELNVTNSQAWGLVAVVGTRCLTMPMGEMGIW</sequence>
<dbReference type="EMBL" id="CAUOFW020007246">
    <property type="protein sequence ID" value="CAK9178187.1"/>
    <property type="molecule type" value="Genomic_DNA"/>
</dbReference>
<comment type="caution">
    <text evidence="1">The sequence shown here is derived from an EMBL/GenBank/DDBJ whole genome shotgun (WGS) entry which is preliminary data.</text>
</comment>
<gene>
    <name evidence="1" type="ORF">ILEXP_LOCUS48104</name>
</gene>
<name>A0ABC8U8W3_9AQUA</name>
<evidence type="ECO:0000313" key="2">
    <source>
        <dbReference type="Proteomes" id="UP001642360"/>
    </source>
</evidence>
<dbReference type="Proteomes" id="UP001642360">
    <property type="component" value="Unassembled WGS sequence"/>
</dbReference>
<reference evidence="1 2" key="1">
    <citation type="submission" date="2024-02" db="EMBL/GenBank/DDBJ databases">
        <authorList>
            <person name="Vignale AGUSTIN F."/>
            <person name="Sosa J E."/>
            <person name="Modenutti C."/>
        </authorList>
    </citation>
    <scope>NUCLEOTIDE SEQUENCE [LARGE SCALE GENOMIC DNA]</scope>
</reference>